<name>S3DNB4_GLAL2</name>
<sequence>MDSPYQSVSSIVDEKAVSIQHLELPHDQDSPKAATLETQQNNNIDDELEIRKQFKDLLAVPRFMEMRRIHRRLLCLVDCIMIMILACYLDEPEEQWYNDTFLVIGALLVYVATTWESFALIKPNYWKGAANIGLMDDRSTLKENFRKDFYFGKINMVWDPEERRLGVVEMRIPFLIRYIADPDAYLGNPFHMFSPYYAVEIGATIHLAKIALMFFCYQLQTSYGPVAWNFLSAEEHLAKWMEFLMVDEKDPEHVQRRSKVGLKLILEDLKAPTAEEVSCEDED</sequence>
<dbReference type="GeneID" id="19465652"/>
<keyword evidence="1" id="KW-0812">Transmembrane</keyword>
<dbReference type="EMBL" id="KE145357">
    <property type="protein sequence ID" value="EPE33586.1"/>
    <property type="molecule type" value="Genomic_DNA"/>
</dbReference>
<dbReference type="AlphaFoldDB" id="S3DNB4"/>
<accession>S3DNB4</accession>
<keyword evidence="1" id="KW-1133">Transmembrane helix</keyword>
<keyword evidence="1" id="KW-0472">Membrane</keyword>
<keyword evidence="3" id="KW-1185">Reference proteome</keyword>
<proteinExistence type="predicted"/>
<dbReference type="KEGG" id="glz:GLAREA_06599"/>
<protein>
    <submittedName>
        <fullName evidence="2">Uncharacterized protein</fullName>
    </submittedName>
</protein>
<feature type="transmembrane region" description="Helical" evidence="1">
    <location>
        <begin position="101"/>
        <end position="121"/>
    </location>
</feature>
<dbReference type="RefSeq" id="XP_008078738.1">
    <property type="nucleotide sequence ID" value="XM_008080547.1"/>
</dbReference>
<evidence type="ECO:0000313" key="2">
    <source>
        <dbReference type="EMBL" id="EPE33586.1"/>
    </source>
</evidence>
<gene>
    <name evidence="2" type="ORF">GLAREA_06599</name>
</gene>
<feature type="transmembrane region" description="Helical" evidence="1">
    <location>
        <begin position="72"/>
        <end position="89"/>
    </location>
</feature>
<evidence type="ECO:0000256" key="1">
    <source>
        <dbReference type="SAM" id="Phobius"/>
    </source>
</evidence>
<dbReference type="HOGENOM" id="CLU_983690_0_0_1"/>
<dbReference type="Proteomes" id="UP000016922">
    <property type="component" value="Unassembled WGS sequence"/>
</dbReference>
<organism evidence="2 3">
    <name type="scientific">Glarea lozoyensis (strain ATCC 20868 / MF5171)</name>
    <dbReference type="NCBI Taxonomy" id="1116229"/>
    <lineage>
        <taxon>Eukaryota</taxon>
        <taxon>Fungi</taxon>
        <taxon>Dikarya</taxon>
        <taxon>Ascomycota</taxon>
        <taxon>Pezizomycotina</taxon>
        <taxon>Leotiomycetes</taxon>
        <taxon>Helotiales</taxon>
        <taxon>Helotiaceae</taxon>
        <taxon>Glarea</taxon>
    </lineage>
</organism>
<evidence type="ECO:0000313" key="3">
    <source>
        <dbReference type="Proteomes" id="UP000016922"/>
    </source>
</evidence>
<reference evidence="2 3" key="1">
    <citation type="journal article" date="2013" name="BMC Genomics">
        <title>Genomics-driven discovery of the pneumocandin biosynthetic gene cluster in the fungus Glarea lozoyensis.</title>
        <authorList>
            <person name="Chen L."/>
            <person name="Yue Q."/>
            <person name="Zhang X."/>
            <person name="Xiang M."/>
            <person name="Wang C."/>
            <person name="Li S."/>
            <person name="Che Y."/>
            <person name="Ortiz-Lopez F.J."/>
            <person name="Bills G.F."/>
            <person name="Liu X."/>
            <person name="An Z."/>
        </authorList>
    </citation>
    <scope>NUCLEOTIDE SEQUENCE [LARGE SCALE GENOMIC DNA]</scope>
    <source>
        <strain evidence="3">ATCC 20868 / MF5171</strain>
    </source>
</reference>